<name>A0A8S5PG65_9CAUD</name>
<sequence>MENSIEEAIKVMEHWIEYEKNNKEKINRADELINIQETILSAYKRVLKEKNRLEEQVEYDKTHIYTPQTIELNFISKSKIEDKIEKLNSESYAEKLEDMMNTKNYTITELVQYVLQELLDGSDTDVGSIGNSIEEDMKYIHKTLNDMKIKDEDAFMSAVATIFRDYKRVLKENEKLKNIRYDTPYGTETIHLILESNLIEINTHKYMIEVEPGKFVDLKQVYLENKKLNEYKENYIPIQKIKDKIEELDKKVKDYQCVENRINLYQRKVLQELLEESEE</sequence>
<reference evidence="1" key="1">
    <citation type="journal article" date="2021" name="Proc. Natl. Acad. Sci. U.S.A.">
        <title>A Catalog of Tens of Thousands of Viruses from Human Metagenomes Reveals Hidden Associations with Chronic Diseases.</title>
        <authorList>
            <person name="Tisza M.J."/>
            <person name="Buck C.B."/>
        </authorList>
    </citation>
    <scope>NUCLEOTIDE SEQUENCE</scope>
    <source>
        <strain evidence="1">CtMkg9</strain>
    </source>
</reference>
<organism evidence="1">
    <name type="scientific">Siphoviridae sp. ctMkg9</name>
    <dbReference type="NCBI Taxonomy" id="2825463"/>
    <lineage>
        <taxon>Viruses</taxon>
        <taxon>Duplodnaviria</taxon>
        <taxon>Heunggongvirae</taxon>
        <taxon>Uroviricota</taxon>
        <taxon>Caudoviricetes</taxon>
    </lineage>
</organism>
<evidence type="ECO:0000313" key="1">
    <source>
        <dbReference type="EMBL" id="DAE05435.1"/>
    </source>
</evidence>
<accession>A0A8S5PG65</accession>
<proteinExistence type="predicted"/>
<protein>
    <submittedName>
        <fullName evidence="1">Uncharacterized protein</fullName>
    </submittedName>
</protein>
<dbReference type="EMBL" id="BK015410">
    <property type="protein sequence ID" value="DAE05435.1"/>
    <property type="molecule type" value="Genomic_DNA"/>
</dbReference>